<evidence type="ECO:0000256" key="3">
    <source>
        <dbReference type="ARBA" id="ARBA00022737"/>
    </source>
</evidence>
<dbReference type="PROSITE" id="PS50005">
    <property type="entry name" value="TPR"/>
    <property type="match status" value="1"/>
</dbReference>
<evidence type="ECO:0000256" key="1">
    <source>
        <dbReference type="ARBA" id="ARBA00004496"/>
    </source>
</evidence>
<dbReference type="GeneID" id="302994896"/>
<evidence type="ECO:0000256" key="6">
    <source>
        <dbReference type="PROSITE-ProRule" id="PRU00339"/>
    </source>
</evidence>
<dbReference type="Gene3D" id="1.25.40.10">
    <property type="entry name" value="Tetratricopeptide repeat domain"/>
    <property type="match status" value="1"/>
</dbReference>
<comment type="subcellular location">
    <subcellularLocation>
        <location evidence="1">Cytoplasm</location>
    </subcellularLocation>
</comment>
<keyword evidence="7" id="KW-0812">Transmembrane</keyword>
<comment type="similarity">
    <text evidence="5">Belongs to the Rap family.</text>
</comment>
<comment type="caution">
    <text evidence="8">The sequence shown here is derived from an EMBL/GenBank/DDBJ whole genome shotgun (WGS) entry which is preliminary data.</text>
</comment>
<protein>
    <submittedName>
        <fullName evidence="8">Uncharacterized protein</fullName>
    </submittedName>
</protein>
<dbReference type="GO" id="GO:0005737">
    <property type="term" value="C:cytoplasm"/>
    <property type="evidence" value="ECO:0007669"/>
    <property type="project" value="UniProtKB-SubCell"/>
</dbReference>
<dbReference type="InterPro" id="IPR011990">
    <property type="entry name" value="TPR-like_helical_dom_sf"/>
</dbReference>
<gene>
    <name evidence="8" type="ORF">EXN75_06250</name>
</gene>
<evidence type="ECO:0000256" key="2">
    <source>
        <dbReference type="ARBA" id="ARBA00022490"/>
    </source>
</evidence>
<evidence type="ECO:0000256" key="5">
    <source>
        <dbReference type="ARBA" id="ARBA00038253"/>
    </source>
</evidence>
<evidence type="ECO:0000256" key="4">
    <source>
        <dbReference type="ARBA" id="ARBA00022803"/>
    </source>
</evidence>
<sequence length="474" mass="54864">MAKLDSIASNMDTTKTEDVMYLRLLKMMAKDKLYMPLGNLDSISTLVDFYKTNDDYPLLAKAYYLLGRKQSDMGNYPSALRSFRKVVALLDENEDIKLRGLTNAQLGEIFGHEENLSLAISFFKESYRCDSIMKDKKGLLYDLRDIGLSYDYLGYMDSALFVYNRAIPLAKELKDKELEREIYLQISNCYIDNNSDSVVKYMSLVNSMSSTCDAEEIYVKAVYHQMKGDDSLAASLFHKILPISERTFRLEILRRLICIDGNQLNVQEANKYVTEYFELSDSLKRIDADEQAAKGKALFDYAYQIEKVAELEIQNKNKQLELLALIVSVVIIFFSFSFYWELSLVKKLKLQNKIKDWKLMALGKTSSKKGFMSTKWNYYLTKNKHLTDEEWGKLEMEVEQSYPKFKDKLYSCNKLYSQQFHVCLLVKIKMPTSKIAILTSKAPSTISTTKQRLYEKITSNKGKAEDLDDFLELI</sequence>
<keyword evidence="3" id="KW-0677">Repeat</keyword>
<dbReference type="PANTHER" id="PTHR46630">
    <property type="entry name" value="TETRATRICOPEPTIDE REPEAT PROTEIN 29"/>
    <property type="match status" value="1"/>
</dbReference>
<name>A0A4Y8VQ85_9BACT</name>
<dbReference type="Proteomes" id="UP000297872">
    <property type="component" value="Unassembled WGS sequence"/>
</dbReference>
<proteinExistence type="inferred from homology"/>
<keyword evidence="2" id="KW-0963">Cytoplasm</keyword>
<feature type="repeat" description="TPR" evidence="6">
    <location>
        <begin position="60"/>
        <end position="93"/>
    </location>
</feature>
<dbReference type="InterPro" id="IPR051476">
    <property type="entry name" value="Bac_ResReg_Asp_Phosphatase"/>
</dbReference>
<keyword evidence="7" id="KW-1133">Transmembrane helix</keyword>
<keyword evidence="7" id="KW-0472">Membrane</keyword>
<evidence type="ECO:0000256" key="7">
    <source>
        <dbReference type="SAM" id="Phobius"/>
    </source>
</evidence>
<dbReference type="AlphaFoldDB" id="A0A4Y8VQ85"/>
<evidence type="ECO:0000313" key="8">
    <source>
        <dbReference type="EMBL" id="TFH82526.1"/>
    </source>
</evidence>
<keyword evidence="4 6" id="KW-0802">TPR repeat</keyword>
<dbReference type="EMBL" id="SGVY01000012">
    <property type="protein sequence ID" value="TFH82526.1"/>
    <property type="molecule type" value="Genomic_DNA"/>
</dbReference>
<evidence type="ECO:0000313" key="9">
    <source>
        <dbReference type="Proteomes" id="UP000297872"/>
    </source>
</evidence>
<organism evidence="8 9">
    <name type="scientific">Segatella hominis</name>
    <dbReference type="NCBI Taxonomy" id="2518605"/>
    <lineage>
        <taxon>Bacteria</taxon>
        <taxon>Pseudomonadati</taxon>
        <taxon>Bacteroidota</taxon>
        <taxon>Bacteroidia</taxon>
        <taxon>Bacteroidales</taxon>
        <taxon>Prevotellaceae</taxon>
        <taxon>Segatella</taxon>
    </lineage>
</organism>
<accession>A0A4Y8VQ85</accession>
<dbReference type="SMART" id="SM00028">
    <property type="entry name" value="TPR"/>
    <property type="match status" value="4"/>
</dbReference>
<dbReference type="PANTHER" id="PTHR46630:SF1">
    <property type="entry name" value="TETRATRICOPEPTIDE REPEAT PROTEIN 29"/>
    <property type="match status" value="1"/>
</dbReference>
<feature type="transmembrane region" description="Helical" evidence="7">
    <location>
        <begin position="322"/>
        <end position="340"/>
    </location>
</feature>
<dbReference type="RefSeq" id="WP_134843177.1">
    <property type="nucleotide sequence ID" value="NZ_SGVY01000012.1"/>
</dbReference>
<dbReference type="SUPFAM" id="SSF48452">
    <property type="entry name" value="TPR-like"/>
    <property type="match status" value="1"/>
</dbReference>
<keyword evidence="9" id="KW-1185">Reference proteome</keyword>
<reference evidence="8 9" key="1">
    <citation type="submission" date="2019-02" db="EMBL/GenBank/DDBJ databases">
        <title>Draft Genome Sequence of the Prevotella sp. BCRC 81118, Isolated from Human Feces.</title>
        <authorList>
            <person name="Huang C.-H."/>
        </authorList>
    </citation>
    <scope>NUCLEOTIDE SEQUENCE [LARGE SCALE GENOMIC DNA]</scope>
    <source>
        <strain evidence="8 9">BCRC 81118</strain>
    </source>
</reference>
<dbReference type="OrthoDB" id="1070114at2"/>
<dbReference type="InterPro" id="IPR019734">
    <property type="entry name" value="TPR_rpt"/>
</dbReference>